<dbReference type="AlphaFoldDB" id="A0A0C9XMM3"/>
<gene>
    <name evidence="2" type="ORF">PISMIDRAFT_36380</name>
</gene>
<reference evidence="2 3" key="1">
    <citation type="submission" date="2014-04" db="EMBL/GenBank/DDBJ databases">
        <authorList>
            <consortium name="DOE Joint Genome Institute"/>
            <person name="Kuo A."/>
            <person name="Kohler A."/>
            <person name="Costa M.D."/>
            <person name="Nagy L.G."/>
            <person name="Floudas D."/>
            <person name="Copeland A."/>
            <person name="Barry K.W."/>
            <person name="Cichocki N."/>
            <person name="Veneault-Fourrey C."/>
            <person name="LaButti K."/>
            <person name="Lindquist E.A."/>
            <person name="Lipzen A."/>
            <person name="Lundell T."/>
            <person name="Morin E."/>
            <person name="Murat C."/>
            <person name="Sun H."/>
            <person name="Tunlid A."/>
            <person name="Henrissat B."/>
            <person name="Grigoriev I.V."/>
            <person name="Hibbett D.S."/>
            <person name="Martin F."/>
            <person name="Nordberg H.P."/>
            <person name="Cantor M.N."/>
            <person name="Hua S.X."/>
        </authorList>
    </citation>
    <scope>NUCLEOTIDE SEQUENCE [LARGE SCALE GENOMIC DNA]</scope>
    <source>
        <strain evidence="2 3">441</strain>
    </source>
</reference>
<dbReference type="OrthoDB" id="5421757at2759"/>
<name>A0A0C9XMM3_9AGAM</name>
<feature type="transmembrane region" description="Helical" evidence="1">
    <location>
        <begin position="31"/>
        <end position="50"/>
    </location>
</feature>
<keyword evidence="1" id="KW-0472">Membrane</keyword>
<feature type="non-terminal residue" evidence="2">
    <location>
        <position position="291"/>
    </location>
</feature>
<dbReference type="Proteomes" id="UP000054018">
    <property type="component" value="Unassembled WGS sequence"/>
</dbReference>
<dbReference type="HOGENOM" id="CLU_888967_0_0_1"/>
<protein>
    <submittedName>
        <fullName evidence="2">Uncharacterized protein</fullName>
    </submittedName>
</protein>
<accession>A0A0C9XMM3</accession>
<evidence type="ECO:0000313" key="3">
    <source>
        <dbReference type="Proteomes" id="UP000054018"/>
    </source>
</evidence>
<keyword evidence="1" id="KW-0812">Transmembrane</keyword>
<proteinExistence type="predicted"/>
<feature type="transmembrane region" description="Helical" evidence="1">
    <location>
        <begin position="77"/>
        <end position="100"/>
    </location>
</feature>
<dbReference type="STRING" id="765257.A0A0C9XMM3"/>
<keyword evidence="1" id="KW-1133">Transmembrane helix</keyword>
<evidence type="ECO:0000313" key="2">
    <source>
        <dbReference type="EMBL" id="KIK13630.1"/>
    </source>
</evidence>
<reference evidence="3" key="2">
    <citation type="submission" date="2015-01" db="EMBL/GenBank/DDBJ databases">
        <title>Evolutionary Origins and Diversification of the Mycorrhizal Mutualists.</title>
        <authorList>
            <consortium name="DOE Joint Genome Institute"/>
            <consortium name="Mycorrhizal Genomics Consortium"/>
            <person name="Kohler A."/>
            <person name="Kuo A."/>
            <person name="Nagy L.G."/>
            <person name="Floudas D."/>
            <person name="Copeland A."/>
            <person name="Barry K.W."/>
            <person name="Cichocki N."/>
            <person name="Veneault-Fourrey C."/>
            <person name="LaButti K."/>
            <person name="Lindquist E.A."/>
            <person name="Lipzen A."/>
            <person name="Lundell T."/>
            <person name="Morin E."/>
            <person name="Murat C."/>
            <person name="Riley R."/>
            <person name="Ohm R."/>
            <person name="Sun H."/>
            <person name="Tunlid A."/>
            <person name="Henrissat B."/>
            <person name="Grigoriev I.V."/>
            <person name="Hibbett D.S."/>
            <person name="Martin F."/>
        </authorList>
    </citation>
    <scope>NUCLEOTIDE SEQUENCE [LARGE SCALE GENOMIC DNA]</scope>
    <source>
        <strain evidence="3">441</strain>
    </source>
</reference>
<evidence type="ECO:0000256" key="1">
    <source>
        <dbReference type="SAM" id="Phobius"/>
    </source>
</evidence>
<organism evidence="2 3">
    <name type="scientific">Pisolithus microcarpus 441</name>
    <dbReference type="NCBI Taxonomy" id="765257"/>
    <lineage>
        <taxon>Eukaryota</taxon>
        <taxon>Fungi</taxon>
        <taxon>Dikarya</taxon>
        <taxon>Basidiomycota</taxon>
        <taxon>Agaricomycotina</taxon>
        <taxon>Agaricomycetes</taxon>
        <taxon>Agaricomycetidae</taxon>
        <taxon>Boletales</taxon>
        <taxon>Sclerodermatineae</taxon>
        <taxon>Pisolithaceae</taxon>
        <taxon>Pisolithus</taxon>
    </lineage>
</organism>
<keyword evidence="3" id="KW-1185">Reference proteome</keyword>
<dbReference type="EMBL" id="KN833984">
    <property type="protein sequence ID" value="KIK13630.1"/>
    <property type="molecule type" value="Genomic_DNA"/>
</dbReference>
<sequence length="291" mass="33209">VHGFLSRCDPRVEIYITHVDTSSRTHRKGRFFTLLGVNLCFTFLLLRRMYSGFYRYGVLSAIGKIVSLSSNVPAPTLGWALLGNILLDLCIFSILVPLFLDFARGLATLRLRYGFPKREVVFRKPTPTTMINIAAEASQKQDAFLKDLLQRAVDPEEIKAMNFGMPWEEWAYDYKAMAAAYEADKNGSIKSQTWDLSTWIKINSGWSVIQHNGEVDYQTKLGMMEKLKDKLREMGKEQVFLQMTEVIRSHTVYADGVPQPMPAEVDEIISGIFNRNDLDFGEIMRDIAMDI</sequence>
<feature type="non-terminal residue" evidence="2">
    <location>
        <position position="1"/>
    </location>
</feature>